<dbReference type="OrthoDB" id="10252171at2759"/>
<feature type="compositionally biased region" description="Low complexity" evidence="4">
    <location>
        <begin position="686"/>
        <end position="707"/>
    </location>
</feature>
<feature type="region of interest" description="Disordered" evidence="4">
    <location>
        <begin position="676"/>
        <end position="768"/>
    </location>
</feature>
<proteinExistence type="predicted"/>
<dbReference type="GO" id="GO:0005829">
    <property type="term" value="C:cytosol"/>
    <property type="evidence" value="ECO:0007669"/>
    <property type="project" value="TreeGrafter"/>
</dbReference>
<dbReference type="Pfam" id="PF25421">
    <property type="entry name" value="DUF7891"/>
    <property type="match status" value="1"/>
</dbReference>
<protein>
    <submittedName>
        <fullName evidence="7">Ser/Thr protein kinase</fullName>
    </submittedName>
</protein>
<gene>
    <name evidence="7" type="ORF">MAM1_0013c01305</name>
</gene>
<feature type="region of interest" description="Disordered" evidence="4">
    <location>
        <begin position="184"/>
        <end position="252"/>
    </location>
</feature>
<feature type="region of interest" description="Disordered" evidence="4">
    <location>
        <begin position="783"/>
        <end position="813"/>
    </location>
</feature>
<dbReference type="STRING" id="91626.A0A0C9LR19"/>
<dbReference type="GO" id="GO:0004674">
    <property type="term" value="F:protein serine/threonine kinase activity"/>
    <property type="evidence" value="ECO:0007669"/>
    <property type="project" value="TreeGrafter"/>
</dbReference>
<feature type="compositionally biased region" description="Polar residues" evidence="4">
    <location>
        <begin position="721"/>
        <end position="747"/>
    </location>
</feature>
<dbReference type="InterPro" id="IPR017441">
    <property type="entry name" value="Protein_kinase_ATP_BS"/>
</dbReference>
<dbReference type="InterPro" id="IPR057213">
    <property type="entry name" value="DUF7891"/>
</dbReference>
<dbReference type="PROSITE" id="PS00108">
    <property type="entry name" value="PROTEIN_KINASE_ST"/>
    <property type="match status" value="1"/>
</dbReference>
<evidence type="ECO:0000256" key="3">
    <source>
        <dbReference type="PROSITE-ProRule" id="PRU10141"/>
    </source>
</evidence>
<feature type="domain" description="PAS" evidence="6">
    <location>
        <begin position="430"/>
        <end position="463"/>
    </location>
</feature>
<evidence type="ECO:0000256" key="2">
    <source>
        <dbReference type="ARBA" id="ARBA00022840"/>
    </source>
</evidence>
<dbReference type="SMART" id="SM00091">
    <property type="entry name" value="PAS"/>
    <property type="match status" value="3"/>
</dbReference>
<feature type="compositionally biased region" description="Polar residues" evidence="4">
    <location>
        <begin position="27"/>
        <end position="40"/>
    </location>
</feature>
<keyword evidence="7" id="KW-0418">Kinase</keyword>
<feature type="compositionally biased region" description="Low complexity" evidence="4">
    <location>
        <begin position="215"/>
        <end position="240"/>
    </location>
</feature>
<sequence length="1094" mass="121953">MGSTSQVTEAGEHQLNFTIDPPLPTSADFTSNLSRVSTPQSNMSDSDDNNNNELALQGFERFRENSINSIEAPSSPTMPNSPPPSDSIAEYCAESLYSYSFTPLSRVNKAAKIKRQILNRGMDYMQRIRWRTGERDTGRRFSQPDIGVLDQTHDWVEDNEANVAPHSTTGVSTRNLQLKTCPSLNDIASSSSHQNGYASNPISPMTPSAPPNTVSNSPHTSNAASASNSTSNLLTASGNNVSQDANETEDDGFHLGRRQTIEVFNNLPPIYEVPKPSTSMITTSAQYTRALHAPSRFLPQNQAILTTDSDATILLFNDMASLCFGIDKSYIGKSILDALEEPFKKQMRSILKRRKSLTSIANQLPSPMRESRLERGLVLVCGIVVPIRKMNEETSSAASLWLKEKLTDEGKSIYIWIFEEIYETSLSTKLDEKGNVVEIIGTTKDLFGYEPSEVIGKPITQLIPALSNGNLVNPGVNLRKIDKLKFYGGRSKSGTCFPTMVNSGSAIPDMIKIVSLPSVAGLITVHNTGRIQSINPVPAKYLFGYSPDALVEKFNIDQIIPQFSSVVAGLRRCNLLQFSSTVNNHACRWALSDMHSAEKYKAMEVSQSLKSLERHPSISANGQMLPTIYAVHRDGSQFEVQLQLRLIESEHESLISIWVTYDRIYALKRAKRLQAQKLPPKPSLPPKTTTQNSTTTTQVPTKKLVQTDQQQVLHPHPLSPATPSITFNQGSETPISPLDTTTSQQPDKATEMPIITKKRPPIRPYGISSFGSVDQKKALFPGGFLEREDSGSSDGHDTPSPQHSPQQEKQVASLEIEQAEKTKPSSHPMDAYAIVGTLGEGAYGTAKLAYRKDDITKTKVVIKFIAKSRIIIDSWIRDRKLGLIPLEIHILKKLKECPQANCCALETYMEDEDNYFVVMKLHGLNSMDLFDYIELNEHIKEDEIKNIFKQVALAVKHIQELRIVHRDIKDENILLDENGCVHLIDFGSAAYFRKGRTFDTFGGTLDYCAPEILKGMPYEGPPQDIWSLGTLLYTLIYRENPFYNVDEIMEHDLRIPFVLSEDSLDLIKKMLNRDVEKRLTIDEVLAHPWLKSCT</sequence>
<keyword evidence="2 3" id="KW-0067">ATP-binding</keyword>
<dbReference type="SUPFAM" id="SSF56112">
    <property type="entry name" value="Protein kinase-like (PK-like)"/>
    <property type="match status" value="1"/>
</dbReference>
<feature type="compositionally biased region" description="Basic and acidic residues" evidence="4">
    <location>
        <begin position="785"/>
        <end position="797"/>
    </location>
</feature>
<dbReference type="InterPro" id="IPR011009">
    <property type="entry name" value="Kinase-like_dom_sf"/>
</dbReference>
<dbReference type="Gene3D" id="1.10.510.10">
    <property type="entry name" value="Transferase(Phosphotransferase) domain 1"/>
    <property type="match status" value="1"/>
</dbReference>
<dbReference type="Pfam" id="PF13426">
    <property type="entry name" value="PAS_9"/>
    <property type="match status" value="1"/>
</dbReference>
<organism evidence="7">
    <name type="scientific">Mucor ambiguus</name>
    <dbReference type="NCBI Taxonomy" id="91626"/>
    <lineage>
        <taxon>Eukaryota</taxon>
        <taxon>Fungi</taxon>
        <taxon>Fungi incertae sedis</taxon>
        <taxon>Mucoromycota</taxon>
        <taxon>Mucoromycotina</taxon>
        <taxon>Mucoromycetes</taxon>
        <taxon>Mucorales</taxon>
        <taxon>Mucorineae</taxon>
        <taxon>Mucoraceae</taxon>
        <taxon>Mucor</taxon>
    </lineage>
</organism>
<feature type="binding site" evidence="3">
    <location>
        <position position="867"/>
    </location>
    <ligand>
        <name>ATP</name>
        <dbReference type="ChEBI" id="CHEBI:30616"/>
    </ligand>
</feature>
<dbReference type="Gene3D" id="3.30.450.20">
    <property type="entry name" value="PAS domain"/>
    <property type="match status" value="1"/>
</dbReference>
<name>A0A0C9LR19_9FUNG</name>
<feature type="compositionally biased region" description="Polar residues" evidence="4">
    <location>
        <begin position="184"/>
        <end position="214"/>
    </location>
</feature>
<dbReference type="AlphaFoldDB" id="A0A0C9LR19"/>
<dbReference type="PROSITE" id="PS00107">
    <property type="entry name" value="PROTEIN_KINASE_ATP"/>
    <property type="match status" value="1"/>
</dbReference>
<dbReference type="SMART" id="SM00220">
    <property type="entry name" value="S_TKc"/>
    <property type="match status" value="1"/>
</dbReference>
<dbReference type="Gene3D" id="3.30.200.20">
    <property type="entry name" value="Phosphorylase Kinase, domain 1"/>
    <property type="match status" value="1"/>
</dbReference>
<dbReference type="InterPro" id="IPR000014">
    <property type="entry name" value="PAS"/>
</dbReference>
<feature type="domain" description="Protein kinase" evidence="5">
    <location>
        <begin position="832"/>
        <end position="1090"/>
    </location>
</feature>
<dbReference type="FunFam" id="1.10.510.10:FF:000320">
    <property type="entry name" value="Serine/threonine protein kinase"/>
    <property type="match status" value="1"/>
</dbReference>
<evidence type="ECO:0000313" key="8">
    <source>
        <dbReference type="Proteomes" id="UP000053815"/>
    </source>
</evidence>
<dbReference type="GO" id="GO:0035556">
    <property type="term" value="P:intracellular signal transduction"/>
    <property type="evidence" value="ECO:0007669"/>
    <property type="project" value="TreeGrafter"/>
</dbReference>
<dbReference type="GO" id="GO:0005524">
    <property type="term" value="F:ATP binding"/>
    <property type="evidence" value="ECO:0007669"/>
    <property type="project" value="UniProtKB-UniRule"/>
</dbReference>
<evidence type="ECO:0000259" key="6">
    <source>
        <dbReference type="PROSITE" id="PS50112"/>
    </source>
</evidence>
<evidence type="ECO:0000256" key="1">
    <source>
        <dbReference type="ARBA" id="ARBA00022741"/>
    </source>
</evidence>
<dbReference type="GO" id="GO:0005634">
    <property type="term" value="C:nucleus"/>
    <property type="evidence" value="ECO:0007669"/>
    <property type="project" value="TreeGrafter"/>
</dbReference>
<evidence type="ECO:0000256" key="4">
    <source>
        <dbReference type="SAM" id="MobiDB-lite"/>
    </source>
</evidence>
<dbReference type="InterPro" id="IPR008271">
    <property type="entry name" value="Ser/Thr_kinase_AS"/>
</dbReference>
<dbReference type="CDD" id="cd00130">
    <property type="entry name" value="PAS"/>
    <property type="match status" value="1"/>
</dbReference>
<accession>A0A0C9LR19</accession>
<dbReference type="EMBL" id="DF836302">
    <property type="protein sequence ID" value="GAN01870.1"/>
    <property type="molecule type" value="Genomic_DNA"/>
</dbReference>
<dbReference type="GO" id="GO:0045719">
    <property type="term" value="P:negative regulation of glycogen biosynthetic process"/>
    <property type="evidence" value="ECO:0007669"/>
    <property type="project" value="TreeGrafter"/>
</dbReference>
<dbReference type="PROSITE" id="PS50112">
    <property type="entry name" value="PAS"/>
    <property type="match status" value="1"/>
</dbReference>
<keyword evidence="1 3" id="KW-0547">Nucleotide-binding</keyword>
<feature type="region of interest" description="Disordered" evidence="4">
    <location>
        <begin position="1"/>
        <end position="52"/>
    </location>
</feature>
<dbReference type="Proteomes" id="UP000053815">
    <property type="component" value="Unassembled WGS sequence"/>
</dbReference>
<dbReference type="PANTHER" id="PTHR24346:SF51">
    <property type="entry name" value="PAS DOMAIN-CONTAINING SERINE_THREONINE-PROTEIN KINASE"/>
    <property type="match status" value="1"/>
</dbReference>
<evidence type="ECO:0000259" key="5">
    <source>
        <dbReference type="PROSITE" id="PS50011"/>
    </source>
</evidence>
<evidence type="ECO:0000313" key="7">
    <source>
        <dbReference type="EMBL" id="GAN01870.1"/>
    </source>
</evidence>
<keyword evidence="8" id="KW-1185">Reference proteome</keyword>
<dbReference type="PROSITE" id="PS50011">
    <property type="entry name" value="PROTEIN_KINASE_DOM"/>
    <property type="match status" value="1"/>
</dbReference>
<dbReference type="PANTHER" id="PTHR24346">
    <property type="entry name" value="MAP/MICROTUBULE AFFINITY-REGULATING KINASE"/>
    <property type="match status" value="1"/>
</dbReference>
<dbReference type="InterPro" id="IPR000719">
    <property type="entry name" value="Prot_kinase_dom"/>
</dbReference>
<keyword evidence="7" id="KW-0808">Transferase</keyword>
<dbReference type="Pfam" id="PF00069">
    <property type="entry name" value="Pkinase"/>
    <property type="match status" value="1"/>
</dbReference>
<reference evidence="7" key="1">
    <citation type="submission" date="2014-09" db="EMBL/GenBank/DDBJ databases">
        <title>Draft genome sequence of an oleaginous Mucoromycotina fungus Mucor ambiguus NBRC6742.</title>
        <authorList>
            <person name="Takeda I."/>
            <person name="Yamane N."/>
            <person name="Morita T."/>
            <person name="Tamano K."/>
            <person name="Machida M."/>
            <person name="Baker S."/>
            <person name="Koike H."/>
        </authorList>
    </citation>
    <scope>NUCLEOTIDE SEQUENCE</scope>
    <source>
        <strain evidence="7">NBRC 6742</strain>
    </source>
</reference>
<feature type="compositionally biased region" description="Polar residues" evidence="4">
    <location>
        <begin position="799"/>
        <end position="810"/>
    </location>
</feature>